<feature type="region of interest" description="Disordered" evidence="1">
    <location>
        <begin position="133"/>
        <end position="163"/>
    </location>
</feature>
<accession>A0A9N7V0W9</accession>
<protein>
    <submittedName>
        <fullName evidence="2">Uncharacterized protein</fullName>
    </submittedName>
</protein>
<gene>
    <name evidence="2" type="ORF">PLEPLA_LOCUS28452</name>
</gene>
<feature type="compositionally biased region" description="Basic and acidic residues" evidence="1">
    <location>
        <begin position="47"/>
        <end position="59"/>
    </location>
</feature>
<dbReference type="AlphaFoldDB" id="A0A9N7V0W9"/>
<proteinExistence type="predicted"/>
<evidence type="ECO:0000256" key="1">
    <source>
        <dbReference type="SAM" id="MobiDB-lite"/>
    </source>
</evidence>
<organism evidence="2 3">
    <name type="scientific">Pleuronectes platessa</name>
    <name type="common">European plaice</name>
    <dbReference type="NCBI Taxonomy" id="8262"/>
    <lineage>
        <taxon>Eukaryota</taxon>
        <taxon>Metazoa</taxon>
        <taxon>Chordata</taxon>
        <taxon>Craniata</taxon>
        <taxon>Vertebrata</taxon>
        <taxon>Euteleostomi</taxon>
        <taxon>Actinopterygii</taxon>
        <taxon>Neopterygii</taxon>
        <taxon>Teleostei</taxon>
        <taxon>Neoteleostei</taxon>
        <taxon>Acanthomorphata</taxon>
        <taxon>Carangaria</taxon>
        <taxon>Pleuronectiformes</taxon>
        <taxon>Pleuronectoidei</taxon>
        <taxon>Pleuronectidae</taxon>
        <taxon>Pleuronectes</taxon>
    </lineage>
</organism>
<evidence type="ECO:0000313" key="2">
    <source>
        <dbReference type="EMBL" id="CAB1440686.1"/>
    </source>
</evidence>
<reference evidence="2" key="1">
    <citation type="submission" date="2020-03" db="EMBL/GenBank/DDBJ databases">
        <authorList>
            <person name="Weist P."/>
        </authorList>
    </citation>
    <scope>NUCLEOTIDE SEQUENCE</scope>
</reference>
<keyword evidence="3" id="KW-1185">Reference proteome</keyword>
<name>A0A9N7V0W9_PLEPL</name>
<evidence type="ECO:0000313" key="3">
    <source>
        <dbReference type="Proteomes" id="UP001153269"/>
    </source>
</evidence>
<feature type="region of interest" description="Disordered" evidence="1">
    <location>
        <begin position="1"/>
        <end position="74"/>
    </location>
</feature>
<sequence>MTARPRPPHNRTGGFRKGGEQSQSCGVRHRASLSGPSAIGAGRQRRKEGGGRAEKEAPHGRGQCSDEVEEKEKYKEWGLVPCSRIRLYRAVTDSGGADPRTSLNHPIGSSDEWCVQRAGPQQPVKDCLVLQGSSSGQPPAFPSRPRAGRGANPTEEMLPPGSASARERSREEILPHLHGSLDARVTRSARRQEFVHRQPRPTHTGARWEAPLPLKEGVEIDEVLEDGIFKSSVVLSFPASFPALPSDLLSLLVQHCAQGHFGMQMGQTGDRTADLQVGGRPLYPSVTARDF</sequence>
<dbReference type="Proteomes" id="UP001153269">
    <property type="component" value="Unassembled WGS sequence"/>
</dbReference>
<dbReference type="EMBL" id="CADEAL010002491">
    <property type="protein sequence ID" value="CAB1440686.1"/>
    <property type="molecule type" value="Genomic_DNA"/>
</dbReference>
<comment type="caution">
    <text evidence="2">The sequence shown here is derived from an EMBL/GenBank/DDBJ whole genome shotgun (WGS) entry which is preliminary data.</text>
</comment>